<protein>
    <submittedName>
        <fullName evidence="3">Uncharacterized protein</fullName>
    </submittedName>
</protein>
<accession>B6Q7N8</accession>
<dbReference type="PANTHER" id="PTHR15441:SF2">
    <property type="entry name" value="RIBONUCLEASE P_MRP PROTEIN SUBUNIT POP5"/>
    <property type="match status" value="1"/>
</dbReference>
<dbReference type="STRING" id="441960.B6Q7N8"/>
<keyword evidence="4" id="KW-1185">Reference proteome</keyword>
<dbReference type="VEuPathDB" id="FungiDB:PMAA_035650"/>
<dbReference type="Gene3D" id="3.30.70.3250">
    <property type="entry name" value="Ribonuclease P, Pop5 subunit"/>
    <property type="match status" value="1"/>
</dbReference>
<evidence type="ECO:0000313" key="3">
    <source>
        <dbReference type="EMBL" id="EEA28773.1"/>
    </source>
</evidence>
<sequence length="208" mass="22912">MVRIKHRYLLIDILHPEPSQIHKRGPSSSSSSSIPAHLYFHPPTPDSLTSSVLARLLRETISELFGDYGIGKLGGASSGNLIVKYLSPATSTAIIRCPRAAYRLVWAALTYLNAIPVPPTTSARKSETTMRNAVFRVVRVSGTMRKAEEEAIRRARREIGRTKRENMNHGGVLDGLFGEKDGAVVVGDDEAVFGMDIDDDDEESDDEY</sequence>
<reference evidence="4" key="1">
    <citation type="journal article" date="2015" name="Genome Announc.">
        <title>Genome sequence of the AIDS-associated pathogen Penicillium marneffei (ATCC18224) and its near taxonomic relative Talaromyces stipitatus (ATCC10500).</title>
        <authorList>
            <person name="Nierman W.C."/>
            <person name="Fedorova-Abrams N.D."/>
            <person name="Andrianopoulos A."/>
        </authorList>
    </citation>
    <scope>NUCLEOTIDE SEQUENCE [LARGE SCALE GENOMIC DNA]</scope>
    <source>
        <strain evidence="4">ATCC 18224 / CBS 334.59 / QM 7333</strain>
    </source>
</reference>
<dbReference type="InterPro" id="IPR038085">
    <property type="entry name" value="Rnp2-like_sf"/>
</dbReference>
<name>B6Q7N8_TALMQ</name>
<dbReference type="GO" id="GO:0033204">
    <property type="term" value="F:ribonuclease P RNA binding"/>
    <property type="evidence" value="ECO:0007669"/>
    <property type="project" value="TreeGrafter"/>
</dbReference>
<keyword evidence="2" id="KW-0819">tRNA processing</keyword>
<proteinExistence type="inferred from homology"/>
<dbReference type="GO" id="GO:0000172">
    <property type="term" value="C:ribonuclease MRP complex"/>
    <property type="evidence" value="ECO:0007669"/>
    <property type="project" value="TreeGrafter"/>
</dbReference>
<dbReference type="GO" id="GO:0005730">
    <property type="term" value="C:nucleolus"/>
    <property type="evidence" value="ECO:0007669"/>
    <property type="project" value="TreeGrafter"/>
</dbReference>
<comment type="similarity">
    <text evidence="1">Belongs to the eukaryotic/archaeal RNase P protein component 2 family.</text>
</comment>
<dbReference type="GO" id="GO:0030681">
    <property type="term" value="C:multimeric ribonuclease P complex"/>
    <property type="evidence" value="ECO:0007669"/>
    <property type="project" value="TreeGrafter"/>
</dbReference>
<dbReference type="HOGENOM" id="CLU_086710_1_0_1"/>
<dbReference type="AlphaFoldDB" id="B6Q7N8"/>
<dbReference type="Proteomes" id="UP000001294">
    <property type="component" value="Unassembled WGS sequence"/>
</dbReference>
<evidence type="ECO:0000256" key="1">
    <source>
        <dbReference type="ARBA" id="ARBA00010800"/>
    </source>
</evidence>
<dbReference type="PhylomeDB" id="B6Q7N8"/>
<evidence type="ECO:0000256" key="2">
    <source>
        <dbReference type="ARBA" id="ARBA00022694"/>
    </source>
</evidence>
<organism evidence="3 4">
    <name type="scientific">Talaromyces marneffei (strain ATCC 18224 / CBS 334.59 / QM 7333)</name>
    <name type="common">Penicillium marneffei</name>
    <dbReference type="NCBI Taxonomy" id="441960"/>
    <lineage>
        <taxon>Eukaryota</taxon>
        <taxon>Fungi</taxon>
        <taxon>Dikarya</taxon>
        <taxon>Ascomycota</taxon>
        <taxon>Pezizomycotina</taxon>
        <taxon>Eurotiomycetes</taxon>
        <taxon>Eurotiomycetidae</taxon>
        <taxon>Eurotiales</taxon>
        <taxon>Trichocomaceae</taxon>
        <taxon>Talaromyces</taxon>
        <taxon>Talaromyces sect. Talaromyces</taxon>
    </lineage>
</organism>
<dbReference type="Pfam" id="PF01900">
    <property type="entry name" value="RNase_P_Rpp14"/>
    <property type="match status" value="1"/>
</dbReference>
<dbReference type="SUPFAM" id="SSF160350">
    <property type="entry name" value="Rnp2-like"/>
    <property type="match status" value="1"/>
</dbReference>
<evidence type="ECO:0000313" key="4">
    <source>
        <dbReference type="Proteomes" id="UP000001294"/>
    </source>
</evidence>
<dbReference type="OrthoDB" id="24745at2759"/>
<dbReference type="PANTHER" id="PTHR15441">
    <property type="entry name" value="RIBONUCLEASE P PROTEIN SUBUNIT P14"/>
    <property type="match status" value="1"/>
</dbReference>
<dbReference type="InterPro" id="IPR002759">
    <property type="entry name" value="Pop5/Rpp14/Rnp2-like"/>
</dbReference>
<dbReference type="EMBL" id="DS995899">
    <property type="protein sequence ID" value="EEA28773.1"/>
    <property type="molecule type" value="Genomic_DNA"/>
</dbReference>
<dbReference type="GO" id="GO:0001682">
    <property type="term" value="P:tRNA 5'-leader removal"/>
    <property type="evidence" value="ECO:0007669"/>
    <property type="project" value="InterPro"/>
</dbReference>
<gene>
    <name evidence="3" type="ORF">PMAA_035650</name>
</gene>